<dbReference type="InterPro" id="IPR005467">
    <property type="entry name" value="His_kinase_dom"/>
</dbReference>
<dbReference type="InterPro" id="IPR003661">
    <property type="entry name" value="HisK_dim/P_dom"/>
</dbReference>
<evidence type="ECO:0000256" key="5">
    <source>
        <dbReference type="ARBA" id="ARBA00022679"/>
    </source>
</evidence>
<dbReference type="GO" id="GO:0009927">
    <property type="term" value="F:histidine phosphotransfer kinase activity"/>
    <property type="evidence" value="ECO:0007669"/>
    <property type="project" value="TreeGrafter"/>
</dbReference>
<keyword evidence="11" id="KW-0131">Cell cycle</keyword>
<feature type="modified residue" description="4-aspartylphosphate" evidence="12">
    <location>
        <position position="799"/>
    </location>
</feature>
<dbReference type="PROSITE" id="PS50109">
    <property type="entry name" value="HIS_KIN"/>
    <property type="match status" value="1"/>
</dbReference>
<keyword evidence="8" id="KW-0067">ATP-binding</keyword>
<dbReference type="AlphaFoldDB" id="A0A5M4B3D2"/>
<keyword evidence="7" id="KW-0418">Kinase</keyword>
<evidence type="ECO:0000256" key="1">
    <source>
        <dbReference type="ARBA" id="ARBA00000085"/>
    </source>
</evidence>
<dbReference type="CDD" id="cd00082">
    <property type="entry name" value="HisKA"/>
    <property type="match status" value="1"/>
</dbReference>
<dbReference type="Pfam" id="PF13188">
    <property type="entry name" value="PAS_8"/>
    <property type="match status" value="1"/>
</dbReference>
<evidence type="ECO:0000256" key="7">
    <source>
        <dbReference type="ARBA" id="ARBA00022777"/>
    </source>
</evidence>
<dbReference type="FunFam" id="1.10.287.130:FF:000038">
    <property type="entry name" value="Sensory transduction histidine kinase"/>
    <property type="match status" value="1"/>
</dbReference>
<sequence length="970" mass="110358">MSVYLDAPVHLTITSATTRRTTSKNYTESIEIQWPDGSSYGFLTIEHSPQGHDEQTHQLKALKMQIEADLKVEFEQSSKPTSPTIDSYQSLQRTLQTSLEANNEGVLLLNPTGDIIHYNSQLTKMWKMEPLIESGASAEELSDFVESQLINSSLVLKSHQKKFQQYDERKQIDTLYLKDGRIFKRTYLPVIEQEHTIGMVFSYRDITPEQQTKQELREKTNILDTIFDQAPIIMMLVDEHARIEKVNKPGIELSRFGPNSDAIGKLVGDILHCVNAYPNICGTSDACHHCAVRQTLNRTVQTGNGQHKIEGTMQINEGSGTITRHVLVSSTTIQTSTEKKYLLSIDDITERYLAEKSLSESENRFRTLFEYTPIAYQSFGENGCFLDVNNEWSKLTGYSRDDIIGHSFGEIFHTEIRNTFPKHFSQFALEGYVNDLEITLERKDGQTITVLVTGRVQYDNQGNYLRSHCILLNFTERKQIQKELIQAKEEAEEATRIKSAFLANMSHEIRTPMNAILGYAEILNQGITEPVHRDYLSSMQSSGKILMNLINDILDFSKIEAGKMELKKTPVDIRLLIKEILDTFQLKASQKGVKLISQISEQTPQLLLLDELRLRQIFLNLLGNALKFTYKGYIKIEASVIKQAENSATIQFRVEDTGIGIAKEAQTKIFEAFEQIDNQDSKIYGGTGLGLAITHRLVKLMEGEIRLQSSPQKGSSFFVKLPDVTIFNEEDEIEPRNQLAMDGQIPPDTTILVVDDNQANRKVTRGFFGRSQVKISEAENGKHALEMLKQLKPHLIIIDLRMPKMNGFETASSIKNNSQWQNIPLIAYTASELTAQEKKQYPMLFNALIKKPVERKKFLQIVANCLPKTSAHVLTPKLAENELPIFLSGREGEGKELIQTWKSLQKIRPRKTMKEFIDEVSAVAETINHSEITNYVQELEQAFQSFNIEKEEALFRAFPEIIEKLKTEKP</sequence>
<dbReference type="Pfam" id="PF00512">
    <property type="entry name" value="HisKA"/>
    <property type="match status" value="1"/>
</dbReference>
<dbReference type="InterPro" id="IPR011006">
    <property type="entry name" value="CheY-like_superfamily"/>
</dbReference>
<dbReference type="GO" id="GO:0005886">
    <property type="term" value="C:plasma membrane"/>
    <property type="evidence" value="ECO:0007669"/>
    <property type="project" value="TreeGrafter"/>
</dbReference>
<evidence type="ECO:0000256" key="3">
    <source>
        <dbReference type="ARBA" id="ARBA00012438"/>
    </source>
</evidence>
<gene>
    <name evidence="17" type="ORF">PbJCM13498_33010</name>
</gene>
<evidence type="ECO:0000256" key="6">
    <source>
        <dbReference type="ARBA" id="ARBA00022741"/>
    </source>
</evidence>
<keyword evidence="4 12" id="KW-0597">Phosphoprotein</keyword>
<dbReference type="PANTHER" id="PTHR43047">
    <property type="entry name" value="TWO-COMPONENT HISTIDINE PROTEIN KINASE"/>
    <property type="match status" value="1"/>
</dbReference>
<evidence type="ECO:0000313" key="17">
    <source>
        <dbReference type="EMBL" id="GET34438.1"/>
    </source>
</evidence>
<dbReference type="EC" id="2.7.13.3" evidence="3"/>
<evidence type="ECO:0000259" key="14">
    <source>
        <dbReference type="PROSITE" id="PS50110"/>
    </source>
</evidence>
<dbReference type="CDD" id="cd17546">
    <property type="entry name" value="REC_hyHK_CKI1_RcsC-like"/>
    <property type="match status" value="1"/>
</dbReference>
<dbReference type="EMBL" id="BLAX01000001">
    <property type="protein sequence ID" value="GET34438.1"/>
    <property type="molecule type" value="Genomic_DNA"/>
</dbReference>
<keyword evidence="10" id="KW-0472">Membrane</keyword>
<evidence type="ECO:0000259" key="15">
    <source>
        <dbReference type="PROSITE" id="PS50112"/>
    </source>
</evidence>
<dbReference type="SUPFAM" id="SSF55785">
    <property type="entry name" value="PYP-like sensor domain (PAS domain)"/>
    <property type="match status" value="2"/>
</dbReference>
<dbReference type="NCBIfam" id="TIGR00229">
    <property type="entry name" value="sensory_box"/>
    <property type="match status" value="1"/>
</dbReference>
<dbReference type="CDD" id="cd16922">
    <property type="entry name" value="HATPase_EvgS-ArcB-TorS-like"/>
    <property type="match status" value="1"/>
</dbReference>
<evidence type="ECO:0000259" key="16">
    <source>
        <dbReference type="PROSITE" id="PS50113"/>
    </source>
</evidence>
<dbReference type="Pfam" id="PF00072">
    <property type="entry name" value="Response_reg"/>
    <property type="match status" value="1"/>
</dbReference>
<feature type="domain" description="Histidine kinase" evidence="13">
    <location>
        <begin position="504"/>
        <end position="725"/>
    </location>
</feature>
<dbReference type="InterPro" id="IPR035965">
    <property type="entry name" value="PAS-like_dom_sf"/>
</dbReference>
<dbReference type="PROSITE" id="PS50110">
    <property type="entry name" value="RESPONSE_REGULATORY"/>
    <property type="match status" value="1"/>
</dbReference>
<accession>A0A5M4B3D2</accession>
<organism evidence="17 18">
    <name type="scientific">Prolixibacter bellariivorans</name>
    <dbReference type="NCBI Taxonomy" id="314319"/>
    <lineage>
        <taxon>Bacteria</taxon>
        <taxon>Pseudomonadati</taxon>
        <taxon>Bacteroidota</taxon>
        <taxon>Bacteroidia</taxon>
        <taxon>Marinilabiliales</taxon>
        <taxon>Prolixibacteraceae</taxon>
        <taxon>Prolixibacter</taxon>
    </lineage>
</organism>
<dbReference type="SMART" id="SM00091">
    <property type="entry name" value="PAS"/>
    <property type="match status" value="3"/>
</dbReference>
<keyword evidence="6" id="KW-0547">Nucleotide-binding</keyword>
<dbReference type="InterPro" id="IPR000014">
    <property type="entry name" value="PAS"/>
</dbReference>
<dbReference type="SUPFAM" id="SSF52172">
    <property type="entry name" value="CheY-like"/>
    <property type="match status" value="1"/>
</dbReference>
<protein>
    <recommendedName>
        <fullName evidence="3">histidine kinase</fullName>
        <ecNumber evidence="3">2.7.13.3</ecNumber>
    </recommendedName>
</protein>
<keyword evidence="9" id="KW-0902">Two-component regulatory system</keyword>
<evidence type="ECO:0000256" key="4">
    <source>
        <dbReference type="ARBA" id="ARBA00022553"/>
    </source>
</evidence>
<dbReference type="InterPro" id="IPR036890">
    <property type="entry name" value="HATPase_C_sf"/>
</dbReference>
<evidence type="ECO:0000256" key="12">
    <source>
        <dbReference type="PROSITE-ProRule" id="PRU00169"/>
    </source>
</evidence>
<dbReference type="SMART" id="SM00086">
    <property type="entry name" value="PAC"/>
    <property type="match status" value="2"/>
</dbReference>
<evidence type="ECO:0000256" key="9">
    <source>
        <dbReference type="ARBA" id="ARBA00023012"/>
    </source>
</evidence>
<feature type="domain" description="PAS" evidence="15">
    <location>
        <begin position="361"/>
        <end position="432"/>
    </location>
</feature>
<keyword evidence="5" id="KW-0808">Transferase</keyword>
<evidence type="ECO:0000313" key="18">
    <source>
        <dbReference type="Proteomes" id="UP000391834"/>
    </source>
</evidence>
<dbReference type="SUPFAM" id="SSF55874">
    <property type="entry name" value="ATPase domain of HSP90 chaperone/DNA topoisomerase II/histidine kinase"/>
    <property type="match status" value="1"/>
</dbReference>
<dbReference type="InterPro" id="IPR000700">
    <property type="entry name" value="PAS-assoc_C"/>
</dbReference>
<dbReference type="Proteomes" id="UP000391834">
    <property type="component" value="Unassembled WGS sequence"/>
</dbReference>
<dbReference type="PROSITE" id="PS50112">
    <property type="entry name" value="PAS"/>
    <property type="match status" value="1"/>
</dbReference>
<dbReference type="FunFam" id="3.30.565.10:FF:000010">
    <property type="entry name" value="Sensor histidine kinase RcsC"/>
    <property type="match status" value="1"/>
</dbReference>
<dbReference type="Pfam" id="PF13426">
    <property type="entry name" value="PAS_9"/>
    <property type="match status" value="2"/>
</dbReference>
<dbReference type="Gene3D" id="1.10.287.130">
    <property type="match status" value="1"/>
</dbReference>
<dbReference type="GO" id="GO:0000155">
    <property type="term" value="F:phosphorelay sensor kinase activity"/>
    <property type="evidence" value="ECO:0007669"/>
    <property type="project" value="InterPro"/>
</dbReference>
<dbReference type="CDD" id="cd00130">
    <property type="entry name" value="PAS"/>
    <property type="match status" value="1"/>
</dbReference>
<feature type="domain" description="Response regulatory" evidence="14">
    <location>
        <begin position="750"/>
        <end position="866"/>
    </location>
</feature>
<dbReference type="SUPFAM" id="SSF47384">
    <property type="entry name" value="Homodimeric domain of signal transducing histidine kinase"/>
    <property type="match status" value="1"/>
</dbReference>
<dbReference type="Gene3D" id="3.40.50.2300">
    <property type="match status" value="1"/>
</dbReference>
<feature type="domain" description="PAC" evidence="16">
    <location>
        <begin position="434"/>
        <end position="486"/>
    </location>
</feature>
<dbReference type="InterPro" id="IPR001610">
    <property type="entry name" value="PAC"/>
</dbReference>
<dbReference type="SMART" id="SM00388">
    <property type="entry name" value="HisKA"/>
    <property type="match status" value="1"/>
</dbReference>
<evidence type="ECO:0000256" key="2">
    <source>
        <dbReference type="ARBA" id="ARBA00004370"/>
    </source>
</evidence>
<reference evidence="17 18" key="1">
    <citation type="submission" date="2019-10" db="EMBL/GenBank/DDBJ databases">
        <title>Prolixibacter strains distinguished by the presence of nitrate reductase genes were adept at nitrate-dependent anaerobic corrosion of metallic iron and carbon steel.</title>
        <authorList>
            <person name="Iino T."/>
            <person name="Shono N."/>
            <person name="Ito K."/>
            <person name="Nakamura R."/>
            <person name="Sueoka K."/>
            <person name="Harayama S."/>
            <person name="Ohkuma M."/>
        </authorList>
    </citation>
    <scope>NUCLEOTIDE SEQUENCE [LARGE SCALE GENOMIC DNA]</scope>
    <source>
        <strain evidence="17 18">JCM 13498</strain>
    </source>
</reference>
<dbReference type="PRINTS" id="PR00344">
    <property type="entry name" value="BCTRLSENSOR"/>
</dbReference>
<proteinExistence type="predicted"/>
<dbReference type="InterPro" id="IPR003594">
    <property type="entry name" value="HATPase_dom"/>
</dbReference>
<evidence type="ECO:0000259" key="13">
    <source>
        <dbReference type="PROSITE" id="PS50109"/>
    </source>
</evidence>
<name>A0A5M4B3D2_9BACT</name>
<dbReference type="Pfam" id="PF02518">
    <property type="entry name" value="HATPase_c"/>
    <property type="match status" value="1"/>
</dbReference>
<comment type="catalytic activity">
    <reaction evidence="1">
        <text>ATP + protein L-histidine = ADP + protein N-phospho-L-histidine.</text>
        <dbReference type="EC" id="2.7.13.3"/>
    </reaction>
</comment>
<evidence type="ECO:0000256" key="10">
    <source>
        <dbReference type="ARBA" id="ARBA00023136"/>
    </source>
</evidence>
<comment type="caution">
    <text evidence="17">The sequence shown here is derived from an EMBL/GenBank/DDBJ whole genome shotgun (WGS) entry which is preliminary data.</text>
</comment>
<keyword evidence="18" id="KW-1185">Reference proteome</keyword>
<comment type="subcellular location">
    <subcellularLocation>
        <location evidence="2">Membrane</location>
    </subcellularLocation>
</comment>
<dbReference type="InterPro" id="IPR004358">
    <property type="entry name" value="Sig_transdc_His_kin-like_C"/>
</dbReference>
<dbReference type="InterPro" id="IPR001789">
    <property type="entry name" value="Sig_transdc_resp-reg_receiver"/>
</dbReference>
<dbReference type="PROSITE" id="PS50113">
    <property type="entry name" value="PAC"/>
    <property type="match status" value="1"/>
</dbReference>
<evidence type="ECO:0000256" key="8">
    <source>
        <dbReference type="ARBA" id="ARBA00022840"/>
    </source>
</evidence>
<dbReference type="InterPro" id="IPR036097">
    <property type="entry name" value="HisK_dim/P_sf"/>
</dbReference>
<dbReference type="SMART" id="SM00448">
    <property type="entry name" value="REC"/>
    <property type="match status" value="1"/>
</dbReference>
<dbReference type="Gene3D" id="3.30.450.20">
    <property type="entry name" value="PAS domain"/>
    <property type="match status" value="3"/>
</dbReference>
<dbReference type="GO" id="GO:0005524">
    <property type="term" value="F:ATP binding"/>
    <property type="evidence" value="ECO:0007669"/>
    <property type="project" value="UniProtKB-KW"/>
</dbReference>
<dbReference type="SMART" id="SM00387">
    <property type="entry name" value="HATPase_c"/>
    <property type="match status" value="1"/>
</dbReference>
<dbReference type="Gene3D" id="3.30.565.10">
    <property type="entry name" value="Histidine kinase-like ATPase, C-terminal domain"/>
    <property type="match status" value="1"/>
</dbReference>
<evidence type="ECO:0000256" key="11">
    <source>
        <dbReference type="ARBA" id="ARBA00023306"/>
    </source>
</evidence>
<dbReference type="PANTHER" id="PTHR43047:SF72">
    <property type="entry name" value="OSMOSENSING HISTIDINE PROTEIN KINASE SLN1"/>
    <property type="match status" value="1"/>
</dbReference>